<dbReference type="PROSITE" id="PS51257">
    <property type="entry name" value="PROKAR_LIPOPROTEIN"/>
    <property type="match status" value="1"/>
</dbReference>
<dbReference type="InterPro" id="IPR032710">
    <property type="entry name" value="NTF2-like_dom_sf"/>
</dbReference>
<dbReference type="GO" id="GO:0030638">
    <property type="term" value="P:polyketide metabolic process"/>
    <property type="evidence" value="ECO:0007669"/>
    <property type="project" value="InterPro"/>
</dbReference>
<evidence type="ECO:0008006" key="3">
    <source>
        <dbReference type="Google" id="ProtNLM"/>
    </source>
</evidence>
<dbReference type="SUPFAM" id="SSF54427">
    <property type="entry name" value="NTF2-like"/>
    <property type="match status" value="1"/>
</dbReference>
<dbReference type="AlphaFoldDB" id="A0A4R9M4G2"/>
<dbReference type="Gene3D" id="3.10.450.50">
    <property type="match status" value="1"/>
</dbReference>
<keyword evidence="2" id="KW-1185">Reference proteome</keyword>
<dbReference type="PANTHER" id="PTHR38436:SF1">
    <property type="entry name" value="ESTER CYCLASE"/>
    <property type="match status" value="1"/>
</dbReference>
<dbReference type="RefSeq" id="WP_135759104.1">
    <property type="nucleotide sequence ID" value="NZ_RQHW01000010.1"/>
</dbReference>
<accession>A0A4R9M4G2</accession>
<organism evidence="1 2">
    <name type="scientific">Leptospira idonii</name>
    <dbReference type="NCBI Taxonomy" id="1193500"/>
    <lineage>
        <taxon>Bacteria</taxon>
        <taxon>Pseudomonadati</taxon>
        <taxon>Spirochaetota</taxon>
        <taxon>Spirochaetia</taxon>
        <taxon>Leptospirales</taxon>
        <taxon>Leptospiraceae</taxon>
        <taxon>Leptospira</taxon>
    </lineage>
</organism>
<gene>
    <name evidence="1" type="ORF">EHS15_03230</name>
</gene>
<dbReference type="OrthoDB" id="9812089at2"/>
<protein>
    <recommendedName>
        <fullName evidence="3">Polyketide cyclase</fullName>
    </recommendedName>
</protein>
<dbReference type="Proteomes" id="UP000298058">
    <property type="component" value="Unassembled WGS sequence"/>
</dbReference>
<reference evidence="1" key="1">
    <citation type="journal article" date="2019" name="PLoS Negl. Trop. Dis.">
        <title>Revisiting the worldwide diversity of Leptospira species in the environment.</title>
        <authorList>
            <person name="Vincent A.T."/>
            <person name="Schiettekatte O."/>
            <person name="Bourhy P."/>
            <person name="Veyrier F.J."/>
            <person name="Picardeau M."/>
        </authorList>
    </citation>
    <scope>NUCLEOTIDE SEQUENCE [LARGE SCALE GENOMIC DNA]</scope>
    <source>
        <strain evidence="1">201300427</strain>
    </source>
</reference>
<evidence type="ECO:0000313" key="1">
    <source>
        <dbReference type="EMBL" id="TGN20617.1"/>
    </source>
</evidence>
<proteinExistence type="predicted"/>
<comment type="caution">
    <text evidence="1">The sequence shown here is derived from an EMBL/GenBank/DDBJ whole genome shotgun (WGS) entry which is preliminary data.</text>
</comment>
<dbReference type="InterPro" id="IPR009959">
    <property type="entry name" value="Cyclase_SnoaL-like"/>
</dbReference>
<dbReference type="EMBL" id="RQHW01000010">
    <property type="protein sequence ID" value="TGN20617.1"/>
    <property type="molecule type" value="Genomic_DNA"/>
</dbReference>
<dbReference type="PANTHER" id="PTHR38436">
    <property type="entry name" value="POLYKETIDE CYCLASE SNOAL-LIKE DOMAIN"/>
    <property type="match status" value="1"/>
</dbReference>
<dbReference type="Pfam" id="PF07366">
    <property type="entry name" value="SnoaL"/>
    <property type="match status" value="1"/>
</dbReference>
<evidence type="ECO:0000313" key="2">
    <source>
        <dbReference type="Proteomes" id="UP000298058"/>
    </source>
</evidence>
<sequence>MKQNKFTILYRISVFIVTVFSFVSIVSCKQETAELEQNKKNVVEFYNMVFVDHQPENAVKQYVGEKYIQHNPFVPNGTEAFLNYFVPYFQKNPNATAIIKRVVAEGDLVVLHVHSKENESDRGVAVVDVFRVENGKIVEHWDVVQEIPETTANSNTMF</sequence>
<name>A0A4R9M4G2_9LEPT</name>